<evidence type="ECO:0000256" key="1">
    <source>
        <dbReference type="ARBA" id="ARBA00004651"/>
    </source>
</evidence>
<dbReference type="InterPro" id="IPR052952">
    <property type="entry name" value="MFS-Transporter"/>
</dbReference>
<feature type="transmembrane region" description="Helical" evidence="5">
    <location>
        <begin position="80"/>
        <end position="98"/>
    </location>
</feature>
<dbReference type="InterPro" id="IPR036259">
    <property type="entry name" value="MFS_trans_sf"/>
</dbReference>
<feature type="transmembrane region" description="Helical" evidence="5">
    <location>
        <begin position="212"/>
        <end position="236"/>
    </location>
</feature>
<dbReference type="GO" id="GO:0005886">
    <property type="term" value="C:plasma membrane"/>
    <property type="evidence" value="ECO:0007669"/>
    <property type="project" value="UniProtKB-SubCell"/>
</dbReference>
<feature type="domain" description="Major facilitator superfamily (MFS) profile" evidence="6">
    <location>
        <begin position="1"/>
        <end position="392"/>
    </location>
</feature>
<keyword evidence="4 5" id="KW-0472">Membrane</keyword>
<feature type="transmembrane region" description="Helical" evidence="5">
    <location>
        <begin position="172"/>
        <end position="192"/>
    </location>
</feature>
<feature type="transmembrane region" description="Helical" evidence="5">
    <location>
        <begin position="282"/>
        <end position="299"/>
    </location>
</feature>
<comment type="caution">
    <text evidence="7">The sequence shown here is derived from an EMBL/GenBank/DDBJ whole genome shotgun (WGS) entry which is preliminary data.</text>
</comment>
<dbReference type="InterPro" id="IPR011701">
    <property type="entry name" value="MFS"/>
</dbReference>
<dbReference type="Proteomes" id="UP000660668">
    <property type="component" value="Unassembled WGS sequence"/>
</dbReference>
<evidence type="ECO:0000256" key="4">
    <source>
        <dbReference type="ARBA" id="ARBA00023136"/>
    </source>
</evidence>
<keyword evidence="2 5" id="KW-0812">Transmembrane</keyword>
<proteinExistence type="predicted"/>
<name>A0A930VGJ8_9ACTN</name>
<dbReference type="SUPFAM" id="SSF103473">
    <property type="entry name" value="MFS general substrate transporter"/>
    <property type="match status" value="1"/>
</dbReference>
<dbReference type="Gene3D" id="1.20.1250.20">
    <property type="entry name" value="MFS general substrate transporter like domains"/>
    <property type="match status" value="2"/>
</dbReference>
<dbReference type="GO" id="GO:0022857">
    <property type="term" value="F:transmembrane transporter activity"/>
    <property type="evidence" value="ECO:0007669"/>
    <property type="project" value="InterPro"/>
</dbReference>
<gene>
    <name evidence="7" type="ORF">ISU10_00290</name>
</gene>
<dbReference type="AlphaFoldDB" id="A0A930VGJ8"/>
<organism evidence="7 8">
    <name type="scientific">Nocardioides agariphilus</name>
    <dbReference type="NCBI Taxonomy" id="433664"/>
    <lineage>
        <taxon>Bacteria</taxon>
        <taxon>Bacillati</taxon>
        <taxon>Actinomycetota</taxon>
        <taxon>Actinomycetes</taxon>
        <taxon>Propionibacteriales</taxon>
        <taxon>Nocardioidaceae</taxon>
        <taxon>Nocardioides</taxon>
    </lineage>
</organism>
<sequence>MRRTSSSSRSAWVVLAVSVGAQSGTSFYQFGIPYLLPQVRSALGVSLFEGALLVAAPTAGMIATLLLWGWTADRLGDRPVMATGLLGAGACLVAVPLAGSALVLGGLLFLAGAFGASVNVTSGRVVLRSFGVSERGLAMGIRQTSPLIGMGLAALLLPGLGAAYGYAEALLVPAAICAAAACAAVVVIDPALRRPDVPRVRTPSPYRHPELWLLHSASALLVIPQIAVASFAFIYLVDVAGWTSATAGTWLAVAMAGGAACRLLAGTWSDRVGDRVAPMRRLALLAFAVVAATAALMLVRGGSVPAVLLPAAAVTSAWNGLAFTAVAETAGSTWAGRALGLQNTLQYVTTAATPPVMALAIGPGRYGWAFLGSSLAALVAFVLVPAGLSPAASPQQEPHDATAPGT</sequence>
<feature type="transmembrane region" description="Helical" evidence="5">
    <location>
        <begin position="242"/>
        <end position="261"/>
    </location>
</feature>
<evidence type="ECO:0000256" key="5">
    <source>
        <dbReference type="SAM" id="Phobius"/>
    </source>
</evidence>
<accession>A0A930VGJ8</accession>
<evidence type="ECO:0000256" key="3">
    <source>
        <dbReference type="ARBA" id="ARBA00022989"/>
    </source>
</evidence>
<keyword evidence="8" id="KW-1185">Reference proteome</keyword>
<dbReference type="PANTHER" id="PTHR23527:SF1">
    <property type="entry name" value="BLL3282 PROTEIN"/>
    <property type="match status" value="1"/>
</dbReference>
<evidence type="ECO:0000313" key="7">
    <source>
        <dbReference type="EMBL" id="MBF4766202.1"/>
    </source>
</evidence>
<feature type="transmembrane region" description="Helical" evidence="5">
    <location>
        <begin position="104"/>
        <end position="127"/>
    </location>
</feature>
<dbReference type="Pfam" id="PF07690">
    <property type="entry name" value="MFS_1"/>
    <property type="match status" value="1"/>
</dbReference>
<evidence type="ECO:0000256" key="2">
    <source>
        <dbReference type="ARBA" id="ARBA00022692"/>
    </source>
</evidence>
<reference evidence="7" key="1">
    <citation type="submission" date="2020-11" db="EMBL/GenBank/DDBJ databases">
        <title>Nocardioides cynanchi sp. nov., isolated from soil of rhizosphere of Cynanchum wilfordii.</title>
        <authorList>
            <person name="Lee J.-S."/>
            <person name="Suh M.K."/>
            <person name="Kim J.-S."/>
        </authorList>
    </citation>
    <scope>NUCLEOTIDE SEQUENCE</scope>
    <source>
        <strain evidence="7">KCTC 19276</strain>
    </source>
</reference>
<protein>
    <submittedName>
        <fullName evidence="7">MFS transporter</fullName>
    </submittedName>
</protein>
<feature type="transmembrane region" description="Helical" evidence="5">
    <location>
        <begin position="147"/>
        <end position="166"/>
    </location>
</feature>
<comment type="subcellular location">
    <subcellularLocation>
        <location evidence="1">Cell membrane</location>
        <topology evidence="1">Multi-pass membrane protein</topology>
    </subcellularLocation>
</comment>
<dbReference type="RefSeq" id="WP_194694361.1">
    <property type="nucleotide sequence ID" value="NZ_JADKPO010000001.1"/>
</dbReference>
<feature type="transmembrane region" description="Helical" evidence="5">
    <location>
        <begin position="366"/>
        <end position="388"/>
    </location>
</feature>
<evidence type="ECO:0000313" key="8">
    <source>
        <dbReference type="Proteomes" id="UP000660668"/>
    </source>
</evidence>
<feature type="transmembrane region" description="Helical" evidence="5">
    <location>
        <begin position="45"/>
        <end position="68"/>
    </location>
</feature>
<dbReference type="EMBL" id="JADKPO010000001">
    <property type="protein sequence ID" value="MBF4766202.1"/>
    <property type="molecule type" value="Genomic_DNA"/>
</dbReference>
<dbReference type="InterPro" id="IPR020846">
    <property type="entry name" value="MFS_dom"/>
</dbReference>
<keyword evidence="3 5" id="KW-1133">Transmembrane helix</keyword>
<evidence type="ECO:0000259" key="6">
    <source>
        <dbReference type="PROSITE" id="PS50850"/>
    </source>
</evidence>
<dbReference type="PROSITE" id="PS50850">
    <property type="entry name" value="MFS"/>
    <property type="match status" value="1"/>
</dbReference>
<dbReference type="PANTHER" id="PTHR23527">
    <property type="entry name" value="BLL3282 PROTEIN"/>
    <property type="match status" value="1"/>
</dbReference>